<organism evidence="1">
    <name type="scientific">viral metagenome</name>
    <dbReference type="NCBI Taxonomy" id="1070528"/>
    <lineage>
        <taxon>unclassified sequences</taxon>
        <taxon>metagenomes</taxon>
        <taxon>organismal metagenomes</taxon>
    </lineage>
</organism>
<proteinExistence type="predicted"/>
<gene>
    <name evidence="1" type="ORF">MM415B03383_0004</name>
</gene>
<sequence length="238" mass="27603">MNIQKMPIDFYVEKLRQGQHYTFARYGDGEWNAIKGKRGCNCDKHEYYPALGKALKRGFIKPVRDPSYMYALQTQTDLTKRGDVQDFFRAHMSDIMLYDSDVFHCASEAGTLFPLVEQLRKMHCCIVGPAELRAMREGVLVYEGFVETPSKNCFLQLDYIRDKVLRYADVVTGQGVVYCFSASMATEVLLYELWPKLGRDNWMIDFGSLWDVYVGHNSRKYHSRIPEDVKKKNMGTLK</sequence>
<reference evidence="1" key="1">
    <citation type="submission" date="2020-03" db="EMBL/GenBank/DDBJ databases">
        <title>The deep terrestrial virosphere.</title>
        <authorList>
            <person name="Holmfeldt K."/>
            <person name="Nilsson E."/>
            <person name="Simone D."/>
            <person name="Lopez-Fernandez M."/>
            <person name="Wu X."/>
            <person name="de Brujin I."/>
            <person name="Lundin D."/>
            <person name="Andersson A."/>
            <person name="Bertilsson S."/>
            <person name="Dopson M."/>
        </authorList>
    </citation>
    <scope>NUCLEOTIDE SEQUENCE</scope>
    <source>
        <strain evidence="1">MM415B03383</strain>
    </source>
</reference>
<dbReference type="EMBL" id="MT142982">
    <property type="protein sequence ID" value="QJA91363.1"/>
    <property type="molecule type" value="Genomic_DNA"/>
</dbReference>
<dbReference type="AlphaFoldDB" id="A0A6M3LA62"/>
<protein>
    <submittedName>
        <fullName evidence="1">Uncharacterized protein</fullName>
    </submittedName>
</protein>
<name>A0A6M3LA62_9ZZZZ</name>
<accession>A0A6M3LA62</accession>
<evidence type="ECO:0000313" key="1">
    <source>
        <dbReference type="EMBL" id="QJA91363.1"/>
    </source>
</evidence>